<name>A0A6A6Y0Z5_9PEZI</name>
<evidence type="ECO:0000313" key="9">
    <source>
        <dbReference type="RefSeq" id="XP_033569192.1"/>
    </source>
</evidence>
<dbReference type="InterPro" id="IPR036291">
    <property type="entry name" value="NAD(P)-bd_dom_sf"/>
</dbReference>
<reference evidence="9" key="3">
    <citation type="submission" date="2025-04" db="UniProtKB">
        <authorList>
            <consortium name="RefSeq"/>
        </authorList>
    </citation>
    <scope>IDENTIFICATION</scope>
    <source>
        <strain evidence="9">CBS 304.34</strain>
    </source>
</reference>
<dbReference type="FunFam" id="3.40.50.720:FF:000366">
    <property type="entry name" value="Protein FMP52, mitochondrial"/>
    <property type="match status" value="1"/>
</dbReference>
<comment type="subcellular location">
    <subcellularLocation>
        <location evidence="1">Mitochondrion outer membrane</location>
        <topology evidence="1">Peripheral membrane protein</topology>
    </subcellularLocation>
</comment>
<evidence type="ECO:0000256" key="6">
    <source>
        <dbReference type="ARBA" id="ARBA00023136"/>
    </source>
</evidence>
<dbReference type="PANTHER" id="PTHR14097">
    <property type="entry name" value="OXIDOREDUCTASE HTATIP2"/>
    <property type="match status" value="1"/>
</dbReference>
<keyword evidence="5" id="KW-0496">Mitochondrion</keyword>
<protein>
    <submittedName>
        <fullName evidence="7 9">NAD dependent epimerase/dehydratase family protein-like protein</fullName>
    </submittedName>
</protein>
<reference evidence="7 9" key="1">
    <citation type="journal article" date="2020" name="Stud. Mycol.">
        <title>101 Dothideomycetes genomes: a test case for predicting lifestyles and emergence of pathogens.</title>
        <authorList>
            <person name="Haridas S."/>
            <person name="Albert R."/>
            <person name="Binder M."/>
            <person name="Bloem J."/>
            <person name="Labutti K."/>
            <person name="Salamov A."/>
            <person name="Andreopoulos B."/>
            <person name="Baker S."/>
            <person name="Barry K."/>
            <person name="Bills G."/>
            <person name="Bluhm B."/>
            <person name="Cannon C."/>
            <person name="Castanera R."/>
            <person name="Culley D."/>
            <person name="Daum C."/>
            <person name="Ezra D."/>
            <person name="Gonzalez J."/>
            <person name="Henrissat B."/>
            <person name="Kuo A."/>
            <person name="Liang C."/>
            <person name="Lipzen A."/>
            <person name="Lutzoni F."/>
            <person name="Magnuson J."/>
            <person name="Mondo S."/>
            <person name="Nolan M."/>
            <person name="Ohm R."/>
            <person name="Pangilinan J."/>
            <person name="Park H.-J."/>
            <person name="Ramirez L."/>
            <person name="Alfaro M."/>
            <person name="Sun H."/>
            <person name="Tritt A."/>
            <person name="Yoshinaga Y."/>
            <person name="Zwiers L.-H."/>
            <person name="Turgeon B."/>
            <person name="Goodwin S."/>
            <person name="Spatafora J."/>
            <person name="Crous P."/>
            <person name="Grigoriev I."/>
        </authorList>
    </citation>
    <scope>NUCLEOTIDE SEQUENCE</scope>
    <source>
        <strain evidence="7 9">CBS 304.34</strain>
    </source>
</reference>
<reference evidence="9" key="2">
    <citation type="submission" date="2020-04" db="EMBL/GenBank/DDBJ databases">
        <authorList>
            <consortium name="NCBI Genome Project"/>
        </authorList>
    </citation>
    <scope>NUCLEOTIDE SEQUENCE</scope>
    <source>
        <strain evidence="9">CBS 304.34</strain>
    </source>
</reference>
<dbReference type="Gene3D" id="3.40.50.720">
    <property type="entry name" value="NAD(P)-binding Rossmann-like Domain"/>
    <property type="match status" value="1"/>
</dbReference>
<dbReference type="EMBL" id="MU003724">
    <property type="protein sequence ID" value="KAF2802228.1"/>
    <property type="molecule type" value="Genomic_DNA"/>
</dbReference>
<dbReference type="OrthoDB" id="430436at2759"/>
<keyword evidence="8" id="KW-1185">Reference proteome</keyword>
<evidence type="ECO:0000256" key="5">
    <source>
        <dbReference type="ARBA" id="ARBA00023128"/>
    </source>
</evidence>
<accession>A0A6A6Y0Z5</accession>
<evidence type="ECO:0000313" key="7">
    <source>
        <dbReference type="EMBL" id="KAF2802228.1"/>
    </source>
</evidence>
<dbReference type="GeneID" id="54458088"/>
<evidence type="ECO:0000313" key="8">
    <source>
        <dbReference type="Proteomes" id="UP000504636"/>
    </source>
</evidence>
<dbReference type="RefSeq" id="XP_033569192.1">
    <property type="nucleotide sequence ID" value="XM_033717195.1"/>
</dbReference>
<comment type="similarity">
    <text evidence="2">Belongs to the FMP52 family.</text>
</comment>
<sequence>MTSAVLAGSTGRVGSHILTTLLALPSISAVFAYTRRDLAHLTSHKLTPLQSLSPTDWPSLFPTSPPPQLFLSGLGTSKAAAGSFENQYKIDHDLNLALATAAKHAGADTYVLISAVGASATSRFAYNRMKGELEEAVKALGFEHTVIVRPGLIVGQRESAGAAEVVLRSVANGLGKVWNGLKDPWAQDSVVIARAAVAAGLACVEGKREAGVWVVGMGEIVRLGRVEWRE</sequence>
<dbReference type="Pfam" id="PF08732">
    <property type="entry name" value="HIM1"/>
    <property type="match status" value="1"/>
</dbReference>
<dbReference type="InterPro" id="IPR014843">
    <property type="entry name" value="Him1/Fmp52"/>
</dbReference>
<keyword evidence="6" id="KW-0472">Membrane</keyword>
<dbReference type="SUPFAM" id="SSF51735">
    <property type="entry name" value="NAD(P)-binding Rossmann-fold domains"/>
    <property type="match status" value="1"/>
</dbReference>
<proteinExistence type="inferred from homology"/>
<dbReference type="GO" id="GO:0051170">
    <property type="term" value="P:import into nucleus"/>
    <property type="evidence" value="ECO:0007669"/>
    <property type="project" value="TreeGrafter"/>
</dbReference>
<organism evidence="7">
    <name type="scientific">Mytilinidion resinicola</name>
    <dbReference type="NCBI Taxonomy" id="574789"/>
    <lineage>
        <taxon>Eukaryota</taxon>
        <taxon>Fungi</taxon>
        <taxon>Dikarya</taxon>
        <taxon>Ascomycota</taxon>
        <taxon>Pezizomycotina</taxon>
        <taxon>Dothideomycetes</taxon>
        <taxon>Pleosporomycetidae</taxon>
        <taxon>Mytilinidiales</taxon>
        <taxon>Mytilinidiaceae</taxon>
        <taxon>Mytilinidion</taxon>
    </lineage>
</organism>
<dbReference type="PANTHER" id="PTHR14097:SF7">
    <property type="entry name" value="OXIDOREDUCTASE HTATIP2"/>
    <property type="match status" value="1"/>
</dbReference>
<evidence type="ECO:0000256" key="1">
    <source>
        <dbReference type="ARBA" id="ARBA00004450"/>
    </source>
</evidence>
<keyword evidence="4" id="KW-0809">Transit peptide</keyword>
<gene>
    <name evidence="7 9" type="ORF">BDZ99DRAFT_428696</name>
</gene>
<evidence type="ECO:0000256" key="3">
    <source>
        <dbReference type="ARBA" id="ARBA00022787"/>
    </source>
</evidence>
<keyword evidence="3" id="KW-1000">Mitochondrion outer membrane</keyword>
<dbReference type="GO" id="GO:0005741">
    <property type="term" value="C:mitochondrial outer membrane"/>
    <property type="evidence" value="ECO:0007669"/>
    <property type="project" value="UniProtKB-SubCell"/>
</dbReference>
<evidence type="ECO:0000256" key="4">
    <source>
        <dbReference type="ARBA" id="ARBA00022946"/>
    </source>
</evidence>
<dbReference type="Proteomes" id="UP000504636">
    <property type="component" value="Unplaced"/>
</dbReference>
<evidence type="ECO:0000256" key="2">
    <source>
        <dbReference type="ARBA" id="ARBA00006617"/>
    </source>
</evidence>
<dbReference type="AlphaFoldDB" id="A0A6A6Y0Z5"/>